<protein>
    <recommendedName>
        <fullName evidence="3">histidine kinase</fullName>
        <ecNumber evidence="3">2.7.13.3</ecNumber>
    </recommendedName>
</protein>
<dbReference type="PANTHER" id="PTHR45436">
    <property type="entry name" value="SENSOR HISTIDINE KINASE YKOH"/>
    <property type="match status" value="1"/>
</dbReference>
<evidence type="ECO:0000256" key="9">
    <source>
        <dbReference type="ARBA" id="ARBA00023136"/>
    </source>
</evidence>
<keyword evidence="7 12" id="KW-0418">Kinase</keyword>
<evidence type="ECO:0000256" key="6">
    <source>
        <dbReference type="ARBA" id="ARBA00022692"/>
    </source>
</evidence>
<evidence type="ECO:0000256" key="2">
    <source>
        <dbReference type="ARBA" id="ARBA00004370"/>
    </source>
</evidence>
<dbReference type="STRING" id="2052828.ATO67_17445"/>
<dbReference type="SUPFAM" id="SSF55874">
    <property type="entry name" value="ATPase domain of HSP90 chaperone/DNA topoisomerase II/histidine kinase"/>
    <property type="match status" value="1"/>
</dbReference>
<keyword evidence="8 10" id="KW-1133">Transmembrane helix</keyword>
<dbReference type="Proteomes" id="UP000070498">
    <property type="component" value="Unassembled WGS sequence"/>
</dbReference>
<dbReference type="RefSeq" id="WP_067652263.1">
    <property type="nucleotide sequence ID" value="NZ_KQ961033.1"/>
</dbReference>
<evidence type="ECO:0000313" key="12">
    <source>
        <dbReference type="EMBL" id="KXG87808.1"/>
    </source>
</evidence>
<comment type="caution">
    <text evidence="12">The sequence shown here is derived from an EMBL/GenBank/DDBJ whole genome shotgun (WGS) entry which is preliminary data.</text>
</comment>
<dbReference type="InterPro" id="IPR003594">
    <property type="entry name" value="HATPase_dom"/>
</dbReference>
<evidence type="ECO:0000256" key="10">
    <source>
        <dbReference type="SAM" id="Phobius"/>
    </source>
</evidence>
<evidence type="ECO:0000256" key="7">
    <source>
        <dbReference type="ARBA" id="ARBA00022777"/>
    </source>
</evidence>
<dbReference type="InterPro" id="IPR036890">
    <property type="entry name" value="HATPase_C_sf"/>
</dbReference>
<dbReference type="PANTHER" id="PTHR45436:SF5">
    <property type="entry name" value="SENSOR HISTIDINE KINASE TRCS"/>
    <property type="match status" value="1"/>
</dbReference>
<dbReference type="GO" id="GO:0000160">
    <property type="term" value="P:phosphorelay signal transduction system"/>
    <property type="evidence" value="ECO:0007669"/>
    <property type="project" value="TreeGrafter"/>
</dbReference>
<comment type="subcellular location">
    <subcellularLocation>
        <location evidence="2">Membrane</location>
    </subcellularLocation>
</comment>
<gene>
    <name evidence="12" type="ORF">ATO67_17445</name>
</gene>
<evidence type="ECO:0000256" key="3">
    <source>
        <dbReference type="ARBA" id="ARBA00012438"/>
    </source>
</evidence>
<dbReference type="InterPro" id="IPR050428">
    <property type="entry name" value="TCS_sensor_his_kinase"/>
</dbReference>
<feature type="domain" description="Histidine kinase" evidence="11">
    <location>
        <begin position="254"/>
        <end position="453"/>
    </location>
</feature>
<evidence type="ECO:0000313" key="13">
    <source>
        <dbReference type="Proteomes" id="UP000070498"/>
    </source>
</evidence>
<dbReference type="EMBL" id="LNUW01000002">
    <property type="protein sequence ID" value="KXG87808.1"/>
    <property type="molecule type" value="Genomic_DNA"/>
</dbReference>
<keyword evidence="9 10" id="KW-0472">Membrane</keyword>
<evidence type="ECO:0000256" key="8">
    <source>
        <dbReference type="ARBA" id="ARBA00022989"/>
    </source>
</evidence>
<keyword evidence="6 10" id="KW-0812">Transmembrane</keyword>
<evidence type="ECO:0000256" key="5">
    <source>
        <dbReference type="ARBA" id="ARBA00022679"/>
    </source>
</evidence>
<dbReference type="GO" id="GO:0005886">
    <property type="term" value="C:plasma membrane"/>
    <property type="evidence" value="ECO:0007669"/>
    <property type="project" value="TreeGrafter"/>
</dbReference>
<keyword evidence="13" id="KW-1185">Reference proteome</keyword>
<evidence type="ECO:0000259" key="11">
    <source>
        <dbReference type="PROSITE" id="PS50109"/>
    </source>
</evidence>
<name>A0A135P8Y2_9HYPH</name>
<evidence type="ECO:0000256" key="4">
    <source>
        <dbReference type="ARBA" id="ARBA00022553"/>
    </source>
</evidence>
<dbReference type="PRINTS" id="PR00344">
    <property type="entry name" value="BCTRLSENSOR"/>
</dbReference>
<keyword evidence="5" id="KW-0808">Transferase</keyword>
<dbReference type="EC" id="2.7.13.3" evidence="3"/>
<sequence length="460" mass="49626">MKPMKLRAPKSLARRLLLFSGFFVTAALVVASVILWLALKNVVREQIDQRLDTQIGALANAVQPLASGQLSLSTPMDAPPFDRSGSGWYWQIDSNGHRLTSGSLAQSAIDAPPPRQSLKHMLTGMASPGEARDEHGKTLYTRQITRSINGTMMTITATAPSGALIDPAVRALSWLIPCMLLLGIVLLFGTLWQIRFGLRPLGTMVADIDAINRGELARLPPQLSPELSPLSTKTNALLAANEERLIATRMQFANLAHGLKTPVASLLLALNDSNDPDGTLRDLGQRIDHRIKHHLSSTRQAMATSGSTASANVADTVTNLHLAISSIHAEKTVRFETVIDSELRVACDDNDLEEMLGNLIENAFKWTSSTVKVTAVRDKATLRITIEDDGPGIPVDRMEAVLLPGVREDERISGTGFGLTITNELAELDSGSLTLERNSPQGLRAILVLPAAIPSRSSTA</sequence>
<dbReference type="InterPro" id="IPR005467">
    <property type="entry name" value="His_kinase_dom"/>
</dbReference>
<dbReference type="PROSITE" id="PS50109">
    <property type="entry name" value="HIS_KIN"/>
    <property type="match status" value="1"/>
</dbReference>
<dbReference type="Pfam" id="PF02518">
    <property type="entry name" value="HATPase_c"/>
    <property type="match status" value="1"/>
</dbReference>
<proteinExistence type="predicted"/>
<dbReference type="InterPro" id="IPR004358">
    <property type="entry name" value="Sig_transdc_His_kin-like_C"/>
</dbReference>
<dbReference type="SMART" id="SM00387">
    <property type="entry name" value="HATPase_c"/>
    <property type="match status" value="1"/>
</dbReference>
<comment type="catalytic activity">
    <reaction evidence="1">
        <text>ATP + protein L-histidine = ADP + protein N-phospho-L-histidine.</text>
        <dbReference type="EC" id="2.7.13.3"/>
    </reaction>
</comment>
<evidence type="ECO:0000256" key="1">
    <source>
        <dbReference type="ARBA" id="ARBA00000085"/>
    </source>
</evidence>
<organism evidence="12 13">
    <name type="scientific">Agrobacterium bohemicum</name>
    <dbReference type="NCBI Taxonomy" id="2052828"/>
    <lineage>
        <taxon>Bacteria</taxon>
        <taxon>Pseudomonadati</taxon>
        <taxon>Pseudomonadota</taxon>
        <taxon>Alphaproteobacteria</taxon>
        <taxon>Hyphomicrobiales</taxon>
        <taxon>Rhizobiaceae</taxon>
        <taxon>Rhizobium/Agrobacterium group</taxon>
        <taxon>Agrobacterium</taxon>
    </lineage>
</organism>
<feature type="transmembrane region" description="Helical" evidence="10">
    <location>
        <begin position="174"/>
        <end position="194"/>
    </location>
</feature>
<dbReference type="Gene3D" id="3.30.565.10">
    <property type="entry name" value="Histidine kinase-like ATPase, C-terminal domain"/>
    <property type="match status" value="1"/>
</dbReference>
<reference evidence="12 13" key="1">
    <citation type="submission" date="2015-11" db="EMBL/GenBank/DDBJ databases">
        <title>Draft genome sequence of Agrobacterium sp. R89-1.</title>
        <authorList>
            <person name="Zahradnik J."/>
            <person name="Kyslikova E."/>
            <person name="Palyzova A."/>
            <person name="Kyslik P."/>
        </authorList>
    </citation>
    <scope>NUCLEOTIDE SEQUENCE [LARGE SCALE GENOMIC DNA]</scope>
    <source>
        <strain evidence="12 13">R89-1</strain>
    </source>
</reference>
<keyword evidence="4" id="KW-0597">Phosphoprotein</keyword>
<dbReference type="AlphaFoldDB" id="A0A135P8Y2"/>
<dbReference type="GO" id="GO:0004673">
    <property type="term" value="F:protein histidine kinase activity"/>
    <property type="evidence" value="ECO:0007669"/>
    <property type="project" value="UniProtKB-EC"/>
</dbReference>
<accession>A0A135P8Y2</accession>